<reference evidence="2" key="1">
    <citation type="submission" date="2013-08" db="EMBL/GenBank/DDBJ databases">
        <title>Gene expansion shapes genome architecture in the human pathogen Lichtheimia corymbifera: an evolutionary genomics analysis in the ancient terrestrial Mucorales (Mucoromycotina).</title>
        <authorList>
            <person name="Schwartze V.U."/>
            <person name="Winter S."/>
            <person name="Shelest E."/>
            <person name="Marcet-Houben M."/>
            <person name="Horn F."/>
            <person name="Wehner S."/>
            <person name="Hoffmann K."/>
            <person name="Riege K."/>
            <person name="Sammeth M."/>
            <person name="Nowrousian M."/>
            <person name="Valiante V."/>
            <person name="Linde J."/>
            <person name="Jacobsen I.D."/>
            <person name="Marz M."/>
            <person name="Brakhage A.A."/>
            <person name="Gabaldon T."/>
            <person name="Bocker S."/>
            <person name="Voigt K."/>
        </authorList>
    </citation>
    <scope>NUCLEOTIDE SEQUENCE [LARGE SCALE GENOMIC DNA]</scope>
    <source>
        <strain evidence="2">FSU 9682</strain>
    </source>
</reference>
<feature type="transmembrane region" description="Helical" evidence="1">
    <location>
        <begin position="49"/>
        <end position="67"/>
    </location>
</feature>
<gene>
    <name evidence="2" type="ORF">LCOR_04756.1</name>
</gene>
<sequence length="258" mass="29473">MTSMTDPVLTLPYDDFKKELDQALAEIEYASNQISDLGNGRLNKLNNTFVLLTVLGYLPAAMANLEFLEEPYYAFILCITLLAACTAYCIYYIMQYYAMPELLRYLAHKVVDSANATGEDDRFYPATSDVQVKVLRETKETAKEARTTYMSLTRRRNVVDGACQVIICIISLVLVILLIQGEKTEEFEQPQLAELVFTVWMFVANIVLALLYAHISTRKRNKRLQQTANIAEKVAKDWLDYVQQQDKKDPPRLADENV</sequence>
<comment type="caution">
    <text evidence="2">The sequence shown here is derived from an EMBL/GenBank/DDBJ whole genome shotgun (WGS) entry which is preliminary data.</text>
</comment>
<accession>A0A068RUW5</accession>
<evidence type="ECO:0000256" key="1">
    <source>
        <dbReference type="SAM" id="Phobius"/>
    </source>
</evidence>
<keyword evidence="1" id="KW-0472">Membrane</keyword>
<name>A0A068RUW5_9FUNG</name>
<feature type="transmembrane region" description="Helical" evidence="1">
    <location>
        <begin position="158"/>
        <end position="180"/>
    </location>
</feature>
<dbReference type="VEuPathDB" id="FungiDB:LCOR_04756.1"/>
<proteinExistence type="predicted"/>
<evidence type="ECO:0000313" key="3">
    <source>
        <dbReference type="Proteomes" id="UP000027586"/>
    </source>
</evidence>
<dbReference type="Proteomes" id="UP000027586">
    <property type="component" value="Unassembled WGS sequence"/>
</dbReference>
<organism evidence="2 3">
    <name type="scientific">Lichtheimia corymbifera JMRC:FSU:9682</name>
    <dbReference type="NCBI Taxonomy" id="1263082"/>
    <lineage>
        <taxon>Eukaryota</taxon>
        <taxon>Fungi</taxon>
        <taxon>Fungi incertae sedis</taxon>
        <taxon>Mucoromycota</taxon>
        <taxon>Mucoromycotina</taxon>
        <taxon>Mucoromycetes</taxon>
        <taxon>Mucorales</taxon>
        <taxon>Lichtheimiaceae</taxon>
        <taxon>Lichtheimia</taxon>
    </lineage>
</organism>
<dbReference type="AlphaFoldDB" id="A0A068RUW5"/>
<keyword evidence="1" id="KW-0812">Transmembrane</keyword>
<keyword evidence="1" id="KW-1133">Transmembrane helix</keyword>
<protein>
    <submittedName>
        <fullName evidence="2">Uncharacterized protein</fullName>
    </submittedName>
</protein>
<evidence type="ECO:0000313" key="2">
    <source>
        <dbReference type="EMBL" id="CDH53402.1"/>
    </source>
</evidence>
<dbReference type="EMBL" id="CBTN010000017">
    <property type="protein sequence ID" value="CDH53402.1"/>
    <property type="molecule type" value="Genomic_DNA"/>
</dbReference>
<feature type="transmembrane region" description="Helical" evidence="1">
    <location>
        <begin position="73"/>
        <end position="94"/>
    </location>
</feature>
<feature type="transmembrane region" description="Helical" evidence="1">
    <location>
        <begin position="192"/>
        <end position="213"/>
    </location>
</feature>
<dbReference type="OrthoDB" id="2260530at2759"/>
<keyword evidence="3" id="KW-1185">Reference proteome</keyword>